<dbReference type="GO" id="GO:0005634">
    <property type="term" value="C:nucleus"/>
    <property type="evidence" value="ECO:0007669"/>
    <property type="project" value="UniProtKB-SubCell"/>
</dbReference>
<dbReference type="Proteomes" id="UP000046395">
    <property type="component" value="Unassembled WGS sequence"/>
</dbReference>
<keyword evidence="6" id="KW-0808">Transferase</keyword>
<keyword evidence="7" id="KW-0812">Transmembrane</keyword>
<evidence type="ECO:0000256" key="17">
    <source>
        <dbReference type="ARBA" id="ARBA00023157"/>
    </source>
</evidence>
<dbReference type="GO" id="GO:0000139">
    <property type="term" value="C:Golgi membrane"/>
    <property type="evidence" value="ECO:0007669"/>
    <property type="project" value="UniProtKB-SubCell"/>
</dbReference>
<dbReference type="Gene3D" id="3.40.50.300">
    <property type="entry name" value="P-loop containing nucleotide triphosphate hydrolases"/>
    <property type="match status" value="1"/>
</dbReference>
<feature type="domain" description="C2H2-type" evidence="22">
    <location>
        <begin position="81"/>
        <end position="104"/>
    </location>
</feature>
<dbReference type="InterPro" id="IPR027417">
    <property type="entry name" value="P-loop_NTPase"/>
</dbReference>
<dbReference type="PANTHER" id="PTHR12129:SF17">
    <property type="entry name" value="HEPARAN SULFATE 2-O-SULFOTRANSFERASE 1"/>
    <property type="match status" value="1"/>
</dbReference>
<feature type="domain" description="C2H2-type" evidence="22">
    <location>
        <begin position="24"/>
        <end position="52"/>
    </location>
</feature>
<evidence type="ECO:0000256" key="12">
    <source>
        <dbReference type="ARBA" id="ARBA00022968"/>
    </source>
</evidence>
<name>A0A5S6R355_TRIMR</name>
<dbReference type="WBParaSite" id="TMUE_3000013592.1">
    <property type="protein sequence ID" value="TMUE_3000013592.1"/>
    <property type="gene ID" value="WBGene00289959"/>
</dbReference>
<dbReference type="InterPro" id="IPR005331">
    <property type="entry name" value="Sulfotransferase"/>
</dbReference>
<dbReference type="FunFam" id="3.40.50.300:FF:001418">
    <property type="entry name" value="Heparan sulfate 2-o-sulfotransferase"/>
    <property type="match status" value="1"/>
</dbReference>
<evidence type="ECO:0000256" key="1">
    <source>
        <dbReference type="ARBA" id="ARBA00004123"/>
    </source>
</evidence>
<evidence type="ECO:0000256" key="6">
    <source>
        <dbReference type="ARBA" id="ARBA00022679"/>
    </source>
</evidence>
<evidence type="ECO:0000256" key="14">
    <source>
        <dbReference type="ARBA" id="ARBA00023034"/>
    </source>
</evidence>
<dbReference type="GO" id="GO:0003677">
    <property type="term" value="F:DNA binding"/>
    <property type="evidence" value="ECO:0007669"/>
    <property type="project" value="UniProtKB-KW"/>
</dbReference>
<protein>
    <submittedName>
        <fullName evidence="24">C2H2-type domain-containing protein</fullName>
    </submittedName>
</protein>
<dbReference type="PANTHER" id="PTHR12129">
    <property type="entry name" value="HEPARAN SULFATE 2-O-SULFOTRANSFERASE"/>
    <property type="match status" value="1"/>
</dbReference>
<dbReference type="STRING" id="70415.A0A5S6R355"/>
<keyword evidence="14" id="KW-0333">Golgi apparatus</keyword>
<dbReference type="PROSITE" id="PS50157">
    <property type="entry name" value="ZINC_FINGER_C2H2_2"/>
    <property type="match status" value="3"/>
</dbReference>
<sequence>MSVEQSGLQLQPSNRMGESNLASRRCQECDVQFSCIRSLRDHLRNIHGVEKPYVCNICGKRFPYSSSLHNHVTVHSTERPFVCKFCKATFRWKLCLKEHLKCAHGKVMKTNGKVNMVKQREKVNGSSDLSGGKKSDVSASSSAIRNSPSKVVGEHLANVNGIPRRPCIFRVAQLLSMGRYFALPVSASLSLPNGGNQVAFFGSRPEVRATPGAKIPQKQSFGCPRGRRLERVISRLYSIRSGGKSSETSLAKWPDLRQTKVYQDKSTQTDYAFQPEYRFVKTLSSDHSYHVHNYVNKLLQKDQVMLRRWKAILLIAVLIVVCAMIYTRQKGTWIPNDQWLIRNLPTAEWNNENVVIFYNRIPKTGSTSFMGVVYELCRPNHFSVIHVNISRNNHYMSLWDQLHFAQNISNWVQRKPAVYHGHVVYINFKRFGAKNPIYINVVRDPLERLISYYYFLRYGDDFRPHLSRRRKGNNETFDECIRRRGKDCDVANLWLQIPFFCGHSADCRIPGNPWALNKAKETLLNDYLLVGLTEELEDFVLLLEVTMPSIFSGAMETIRNGAKFSLRKTRNKVSPSDETLSLVRESNVWKMEQEFYEFAKRQFHFAKAQFLNGLPSSFAAQRKRYPVAYHYEKVKPRLA</sequence>
<evidence type="ECO:0000259" key="22">
    <source>
        <dbReference type="PROSITE" id="PS50157"/>
    </source>
</evidence>
<keyword evidence="18" id="KW-0325">Glycoprotein</keyword>
<comment type="subunit">
    <text evidence="5">Homotrimer.</text>
</comment>
<dbReference type="GO" id="GO:0008270">
    <property type="term" value="F:zinc ion binding"/>
    <property type="evidence" value="ECO:0007669"/>
    <property type="project" value="UniProtKB-KW"/>
</dbReference>
<evidence type="ECO:0000256" key="18">
    <source>
        <dbReference type="ARBA" id="ARBA00023180"/>
    </source>
</evidence>
<keyword evidence="12" id="KW-0735">Signal-anchor</keyword>
<keyword evidence="19" id="KW-0539">Nucleus</keyword>
<reference evidence="24" key="1">
    <citation type="submission" date="2019-12" db="UniProtKB">
        <authorList>
            <consortium name="WormBaseParasite"/>
        </authorList>
    </citation>
    <scope>IDENTIFICATION</scope>
</reference>
<comment type="similarity">
    <text evidence="4">Belongs to the sulfotransferase 3 family.</text>
</comment>
<feature type="domain" description="C2H2-type" evidence="22">
    <location>
        <begin position="53"/>
        <end position="80"/>
    </location>
</feature>
<evidence type="ECO:0000256" key="20">
    <source>
        <dbReference type="PROSITE-ProRule" id="PRU00042"/>
    </source>
</evidence>
<organism evidence="23 24">
    <name type="scientific">Trichuris muris</name>
    <name type="common">Mouse whipworm</name>
    <dbReference type="NCBI Taxonomy" id="70415"/>
    <lineage>
        <taxon>Eukaryota</taxon>
        <taxon>Metazoa</taxon>
        <taxon>Ecdysozoa</taxon>
        <taxon>Nematoda</taxon>
        <taxon>Enoplea</taxon>
        <taxon>Dorylaimia</taxon>
        <taxon>Trichinellida</taxon>
        <taxon>Trichuridae</taxon>
        <taxon>Trichuris</taxon>
    </lineage>
</organism>
<keyword evidence="16" id="KW-0472">Membrane</keyword>
<keyword evidence="8" id="KW-0479">Metal-binding</keyword>
<evidence type="ECO:0000313" key="23">
    <source>
        <dbReference type="Proteomes" id="UP000046395"/>
    </source>
</evidence>
<keyword evidence="17" id="KW-1015">Disulfide bond</keyword>
<evidence type="ECO:0000256" key="10">
    <source>
        <dbReference type="ARBA" id="ARBA00022771"/>
    </source>
</evidence>
<dbReference type="Pfam" id="PF03567">
    <property type="entry name" value="Sulfotransfer_2"/>
    <property type="match status" value="1"/>
</dbReference>
<dbReference type="SUPFAM" id="SSF52540">
    <property type="entry name" value="P-loop containing nucleoside triphosphate hydrolases"/>
    <property type="match status" value="1"/>
</dbReference>
<evidence type="ECO:0000256" key="13">
    <source>
        <dbReference type="ARBA" id="ARBA00022989"/>
    </source>
</evidence>
<keyword evidence="11" id="KW-0862">Zinc</keyword>
<keyword evidence="9" id="KW-0677">Repeat</keyword>
<evidence type="ECO:0000256" key="21">
    <source>
        <dbReference type="SAM" id="MobiDB-lite"/>
    </source>
</evidence>
<evidence type="ECO:0000256" key="5">
    <source>
        <dbReference type="ARBA" id="ARBA00011233"/>
    </source>
</evidence>
<evidence type="ECO:0000256" key="2">
    <source>
        <dbReference type="ARBA" id="ARBA00004323"/>
    </source>
</evidence>
<evidence type="ECO:0000256" key="8">
    <source>
        <dbReference type="ARBA" id="ARBA00022723"/>
    </source>
</evidence>
<evidence type="ECO:0000256" key="9">
    <source>
        <dbReference type="ARBA" id="ARBA00022737"/>
    </source>
</evidence>
<feature type="compositionally biased region" description="Low complexity" evidence="21">
    <location>
        <begin position="137"/>
        <end position="146"/>
    </location>
</feature>
<dbReference type="GO" id="GO:0004394">
    <property type="term" value="F:heparan sulfate 2-sulfotransferase activity"/>
    <property type="evidence" value="ECO:0007669"/>
    <property type="project" value="TreeGrafter"/>
</dbReference>
<keyword evidence="15" id="KW-0238">DNA-binding</keyword>
<proteinExistence type="inferred from homology"/>
<dbReference type="InterPro" id="IPR007734">
    <property type="entry name" value="Heparan_SO4_2-O-STrfase"/>
</dbReference>
<feature type="region of interest" description="Disordered" evidence="21">
    <location>
        <begin position="120"/>
        <end position="146"/>
    </location>
</feature>
<dbReference type="SMART" id="SM00355">
    <property type="entry name" value="ZnF_C2H2"/>
    <property type="match status" value="3"/>
</dbReference>
<dbReference type="Gene3D" id="3.30.160.60">
    <property type="entry name" value="Classic Zinc Finger"/>
    <property type="match status" value="2"/>
</dbReference>
<keyword evidence="23" id="KW-1185">Reference proteome</keyword>
<evidence type="ECO:0000256" key="7">
    <source>
        <dbReference type="ARBA" id="ARBA00022692"/>
    </source>
</evidence>
<evidence type="ECO:0000313" key="24">
    <source>
        <dbReference type="WBParaSite" id="TMUE_3000013592.1"/>
    </source>
</evidence>
<evidence type="ECO:0000256" key="15">
    <source>
        <dbReference type="ARBA" id="ARBA00023125"/>
    </source>
</evidence>
<dbReference type="PROSITE" id="PS00028">
    <property type="entry name" value="ZINC_FINGER_C2H2_1"/>
    <property type="match status" value="3"/>
</dbReference>
<evidence type="ECO:0000256" key="19">
    <source>
        <dbReference type="ARBA" id="ARBA00023242"/>
    </source>
</evidence>
<keyword evidence="10 20" id="KW-0863">Zinc-finger</keyword>
<evidence type="ECO:0000256" key="3">
    <source>
        <dbReference type="ARBA" id="ARBA00006991"/>
    </source>
</evidence>
<dbReference type="InterPro" id="IPR036236">
    <property type="entry name" value="Znf_C2H2_sf"/>
</dbReference>
<evidence type="ECO:0000256" key="4">
    <source>
        <dbReference type="ARBA" id="ARBA00010569"/>
    </source>
</evidence>
<evidence type="ECO:0000256" key="16">
    <source>
        <dbReference type="ARBA" id="ARBA00023136"/>
    </source>
</evidence>
<dbReference type="AlphaFoldDB" id="A0A5S6R355"/>
<dbReference type="InterPro" id="IPR013087">
    <property type="entry name" value="Znf_C2H2_type"/>
</dbReference>
<comment type="subcellular location">
    <subcellularLocation>
        <location evidence="2">Golgi apparatus membrane</location>
        <topology evidence="2">Single-pass type II membrane protein</topology>
    </subcellularLocation>
    <subcellularLocation>
        <location evidence="1">Nucleus</location>
    </subcellularLocation>
</comment>
<dbReference type="GO" id="GO:0015012">
    <property type="term" value="P:heparan sulfate proteoglycan biosynthetic process"/>
    <property type="evidence" value="ECO:0007669"/>
    <property type="project" value="UniProtKB-ARBA"/>
</dbReference>
<keyword evidence="13" id="KW-1133">Transmembrane helix</keyword>
<comment type="similarity">
    <text evidence="3">Belongs to the krueppel C2H2-type zinc-finger protein family.</text>
</comment>
<dbReference type="FunFam" id="3.30.160.60:FF:000663">
    <property type="entry name" value="Zinc finger protein 45"/>
    <property type="match status" value="1"/>
</dbReference>
<accession>A0A5S6R355</accession>
<dbReference type="SUPFAM" id="SSF57667">
    <property type="entry name" value="beta-beta-alpha zinc fingers"/>
    <property type="match status" value="2"/>
</dbReference>
<evidence type="ECO:0000256" key="11">
    <source>
        <dbReference type="ARBA" id="ARBA00022833"/>
    </source>
</evidence>